<evidence type="ECO:0000256" key="1">
    <source>
        <dbReference type="SAM" id="MobiDB-lite"/>
    </source>
</evidence>
<name>W6YMK4_COCMI</name>
<dbReference type="KEGG" id="bor:COCMIDRAFT_9622"/>
<evidence type="ECO:0000313" key="2">
    <source>
        <dbReference type="EMBL" id="EUC40507.1"/>
    </source>
</evidence>
<dbReference type="AlphaFoldDB" id="W6YMK4"/>
<dbReference type="EMBL" id="KI964159">
    <property type="protein sequence ID" value="EUC40507.1"/>
    <property type="molecule type" value="Genomic_DNA"/>
</dbReference>
<dbReference type="HOGENOM" id="CLU_1030527_0_0_1"/>
<evidence type="ECO:0000313" key="3">
    <source>
        <dbReference type="Proteomes" id="UP000054032"/>
    </source>
</evidence>
<dbReference type="RefSeq" id="XP_007692966.1">
    <property type="nucleotide sequence ID" value="XM_007694776.1"/>
</dbReference>
<organism evidence="2 3">
    <name type="scientific">Bipolaris oryzae ATCC 44560</name>
    <dbReference type="NCBI Taxonomy" id="930090"/>
    <lineage>
        <taxon>Eukaryota</taxon>
        <taxon>Fungi</taxon>
        <taxon>Dikarya</taxon>
        <taxon>Ascomycota</taxon>
        <taxon>Pezizomycotina</taxon>
        <taxon>Dothideomycetes</taxon>
        <taxon>Pleosporomycetidae</taxon>
        <taxon>Pleosporales</taxon>
        <taxon>Pleosporineae</taxon>
        <taxon>Pleosporaceae</taxon>
        <taxon>Bipolaris</taxon>
    </lineage>
</organism>
<dbReference type="Proteomes" id="UP000054032">
    <property type="component" value="Unassembled WGS sequence"/>
</dbReference>
<gene>
    <name evidence="2" type="ORF">COCMIDRAFT_9622</name>
</gene>
<protein>
    <submittedName>
        <fullName evidence="2">Uncharacterized protein</fullName>
    </submittedName>
</protein>
<sequence length="270" mass="30351">MQAIKKMLPKRDRSEPTLQPKNNALLPRLIHNKKSKIKKHICHLLKPLRIGFLLESFNNPNLPLIILRPPTPMWEMYNVEERLFDRSGDNFVLKKSKARANFKQEGNRMLPVPVPKLEDLLMSGDEGEDEAVEAGTVYSISIDTSTFLQLYTPVSSPTPIDSPTPIKTPTPIEIPTPIETPTPPPILCNVFRPRILTVTPQRNIRMANGVPFDSKLCKSFCRSLGTCASYGVTRPFCELYALPVAGVVWTGDTNETVTNAVYTFYDLQCV</sequence>
<reference evidence="2 3" key="1">
    <citation type="journal article" date="2013" name="PLoS Genet.">
        <title>Comparative genome structure, secondary metabolite, and effector coding capacity across Cochliobolus pathogens.</title>
        <authorList>
            <person name="Condon B.J."/>
            <person name="Leng Y."/>
            <person name="Wu D."/>
            <person name="Bushley K.E."/>
            <person name="Ohm R.A."/>
            <person name="Otillar R."/>
            <person name="Martin J."/>
            <person name="Schackwitz W."/>
            <person name="Grimwood J."/>
            <person name="MohdZainudin N."/>
            <person name="Xue C."/>
            <person name="Wang R."/>
            <person name="Manning V.A."/>
            <person name="Dhillon B."/>
            <person name="Tu Z.J."/>
            <person name="Steffenson B.J."/>
            <person name="Salamov A."/>
            <person name="Sun H."/>
            <person name="Lowry S."/>
            <person name="LaButti K."/>
            <person name="Han J."/>
            <person name="Copeland A."/>
            <person name="Lindquist E."/>
            <person name="Barry K."/>
            <person name="Schmutz J."/>
            <person name="Baker S.E."/>
            <person name="Ciuffetti L.M."/>
            <person name="Grigoriev I.V."/>
            <person name="Zhong S."/>
            <person name="Turgeon B.G."/>
        </authorList>
    </citation>
    <scope>NUCLEOTIDE SEQUENCE [LARGE SCALE GENOMIC DNA]</scope>
    <source>
        <strain evidence="2 3">ATCC 44560</strain>
    </source>
</reference>
<proteinExistence type="predicted"/>
<dbReference type="OrthoDB" id="10438223at2759"/>
<feature type="region of interest" description="Disordered" evidence="1">
    <location>
        <begin position="1"/>
        <end position="20"/>
    </location>
</feature>
<keyword evidence="3" id="KW-1185">Reference proteome</keyword>
<dbReference type="GeneID" id="19128809"/>
<accession>W6YMK4</accession>